<dbReference type="Pfam" id="PF21186">
    <property type="entry name" value="DUF6852"/>
    <property type="match status" value="1"/>
</dbReference>
<dbReference type="Gene3D" id="1.10.10.1650">
    <property type="match status" value="1"/>
</dbReference>
<gene>
    <name evidence="3" type="ORF">FNJ87_15915</name>
</gene>
<dbReference type="InterPro" id="IPR049281">
    <property type="entry name" value="BVU_3817-like_C_sf"/>
</dbReference>
<evidence type="ECO:0000313" key="3">
    <source>
        <dbReference type="EMBL" id="MBF4985745.1"/>
    </source>
</evidence>
<evidence type="ECO:0000259" key="1">
    <source>
        <dbReference type="Pfam" id="PF18347"/>
    </source>
</evidence>
<reference evidence="3 4" key="1">
    <citation type="submission" date="2020-11" db="EMBL/GenBank/DDBJ databases">
        <title>P. mediterranea TC4 genome.</title>
        <authorList>
            <person name="Molmeret M."/>
        </authorList>
    </citation>
    <scope>NUCLEOTIDE SEQUENCE [LARGE SCALE GENOMIC DNA]</scope>
    <source>
        <strain evidence="3 4">TC4</strain>
    </source>
</reference>
<dbReference type="InterPro" id="IPR049280">
    <property type="entry name" value="DUF6852"/>
</dbReference>
<evidence type="ECO:0000313" key="4">
    <source>
        <dbReference type="Proteomes" id="UP001194729"/>
    </source>
</evidence>
<dbReference type="EMBL" id="JADKYU010000844">
    <property type="protein sequence ID" value="MBF4985745.1"/>
    <property type="molecule type" value="Genomic_DNA"/>
</dbReference>
<organism evidence="3 4">
    <name type="scientific">Nonlabens mediterrranea</name>
    <dbReference type="NCBI Taxonomy" id="1419947"/>
    <lineage>
        <taxon>Bacteria</taxon>
        <taxon>Pseudomonadati</taxon>
        <taxon>Bacteroidota</taxon>
        <taxon>Flavobacteriia</taxon>
        <taxon>Flavobacteriales</taxon>
        <taxon>Flavobacteriaceae</taxon>
        <taxon>Nonlabens</taxon>
    </lineage>
</organism>
<dbReference type="Gene3D" id="2.30.30.730">
    <property type="match status" value="1"/>
</dbReference>
<keyword evidence="4" id="KW-1185">Reference proteome</keyword>
<evidence type="ECO:0000259" key="2">
    <source>
        <dbReference type="Pfam" id="PF21186"/>
    </source>
</evidence>
<comment type="caution">
    <text evidence="3">The sequence shown here is derived from an EMBL/GenBank/DDBJ whole genome shotgun (WGS) entry which is preliminary data.</text>
</comment>
<feature type="domain" description="DUF5606" evidence="1">
    <location>
        <begin position="3"/>
        <end position="48"/>
    </location>
</feature>
<name>A0ABS0A8M1_9FLAO</name>
<proteinExistence type="predicted"/>
<dbReference type="Proteomes" id="UP001194729">
    <property type="component" value="Unassembled WGS sequence"/>
</dbReference>
<feature type="domain" description="DUF6852" evidence="2">
    <location>
        <begin position="51"/>
        <end position="119"/>
    </location>
</feature>
<protein>
    <submittedName>
        <fullName evidence="3">DUF5606 domain-containing protein</fullName>
    </submittedName>
</protein>
<sequence>MSLENILSVTGKPGLYQLKTKTRNGFVVESLIDKKTAIIGINHNVSVLKDISIYTYETEVPLKEVFQKIAEKENQGPTINHKVSKNELQSYFSEVLPNYDEERVYASDIKKVVQWYNLLQSNDLLVTLSQEEE</sequence>
<dbReference type="InterPro" id="IPR049282">
    <property type="entry name" value="BVU_3817_N_sf"/>
</dbReference>
<dbReference type="Pfam" id="PF18347">
    <property type="entry name" value="DUF5606"/>
    <property type="match status" value="1"/>
</dbReference>
<accession>A0ABS0A8M1</accession>
<dbReference type="InterPro" id="IPR041218">
    <property type="entry name" value="DUF5606"/>
</dbReference>